<dbReference type="AlphaFoldDB" id="A0A8T2VGR6"/>
<evidence type="ECO:0000259" key="1">
    <source>
        <dbReference type="Pfam" id="PF00582"/>
    </source>
</evidence>
<reference evidence="2" key="1">
    <citation type="submission" date="2021-08" db="EMBL/GenBank/DDBJ databases">
        <title>WGS assembly of Ceratopteris richardii.</title>
        <authorList>
            <person name="Marchant D.B."/>
            <person name="Chen G."/>
            <person name="Jenkins J."/>
            <person name="Shu S."/>
            <person name="Leebens-Mack J."/>
            <person name="Grimwood J."/>
            <person name="Schmutz J."/>
            <person name="Soltis P."/>
            <person name="Soltis D."/>
            <person name="Chen Z.-H."/>
        </authorList>
    </citation>
    <scope>NUCLEOTIDE SEQUENCE</scope>
    <source>
        <strain evidence="2">Whitten #5841</strain>
        <tissue evidence="2">Leaf</tissue>
    </source>
</reference>
<evidence type="ECO:0000313" key="2">
    <source>
        <dbReference type="EMBL" id="KAH7446522.1"/>
    </source>
</evidence>
<comment type="caution">
    <text evidence="2">The sequence shown here is derived from an EMBL/GenBank/DDBJ whole genome shotgun (WGS) entry which is preliminary data.</text>
</comment>
<dbReference type="InterPro" id="IPR014729">
    <property type="entry name" value="Rossmann-like_a/b/a_fold"/>
</dbReference>
<dbReference type="Gene3D" id="3.40.50.620">
    <property type="entry name" value="HUPs"/>
    <property type="match status" value="1"/>
</dbReference>
<evidence type="ECO:0000313" key="3">
    <source>
        <dbReference type="Proteomes" id="UP000825935"/>
    </source>
</evidence>
<dbReference type="Pfam" id="PF00582">
    <property type="entry name" value="Usp"/>
    <property type="match status" value="1"/>
</dbReference>
<dbReference type="EMBL" id="CM035406">
    <property type="protein sequence ID" value="KAH7446522.1"/>
    <property type="molecule type" value="Genomic_DNA"/>
</dbReference>
<organism evidence="2 3">
    <name type="scientific">Ceratopteris richardii</name>
    <name type="common">Triangle waterfern</name>
    <dbReference type="NCBI Taxonomy" id="49495"/>
    <lineage>
        <taxon>Eukaryota</taxon>
        <taxon>Viridiplantae</taxon>
        <taxon>Streptophyta</taxon>
        <taxon>Embryophyta</taxon>
        <taxon>Tracheophyta</taxon>
        <taxon>Polypodiopsida</taxon>
        <taxon>Polypodiidae</taxon>
        <taxon>Polypodiales</taxon>
        <taxon>Pteridineae</taxon>
        <taxon>Pteridaceae</taxon>
        <taxon>Parkerioideae</taxon>
        <taxon>Ceratopteris</taxon>
    </lineage>
</organism>
<dbReference type="OMA" id="VGIAMDY"/>
<gene>
    <name evidence="2" type="ORF">KP509_01G060600</name>
</gene>
<dbReference type="PANTHER" id="PTHR46100">
    <property type="entry name" value="IMP2'P"/>
    <property type="match status" value="1"/>
</dbReference>
<dbReference type="Proteomes" id="UP000825935">
    <property type="component" value="Chromosome 1"/>
</dbReference>
<dbReference type="CDD" id="cd23659">
    <property type="entry name" value="USP_At3g01520-like"/>
    <property type="match status" value="1"/>
</dbReference>
<proteinExistence type="predicted"/>
<accession>A0A8T2VGR6</accession>
<feature type="domain" description="UspA" evidence="1">
    <location>
        <begin position="5"/>
        <end position="161"/>
    </location>
</feature>
<dbReference type="PANTHER" id="PTHR46100:SF4">
    <property type="entry name" value="USPA DOMAIN-CONTAINING PROTEIN"/>
    <property type="match status" value="1"/>
</dbReference>
<dbReference type="OrthoDB" id="843225at2759"/>
<dbReference type="PRINTS" id="PR01438">
    <property type="entry name" value="UNVRSLSTRESS"/>
</dbReference>
<sequence>MDHPRNVGIGLDFSSNSKRGLTWATENLIRSGDHVFILIVQPKGSETGLPHLMSLWSETGSPLIPLFEFKEEKIQKDYGLTMDTADVIGVLDNLNLHHDVLINVKIYWGDPKEKLCEAVNKLELHSLVLGSRGQGTLKRALLGSVSNYAVNHAMCPVTVVK</sequence>
<dbReference type="SUPFAM" id="SSF52402">
    <property type="entry name" value="Adenine nucleotide alpha hydrolases-like"/>
    <property type="match status" value="1"/>
</dbReference>
<protein>
    <recommendedName>
        <fullName evidence="1">UspA domain-containing protein</fullName>
    </recommendedName>
</protein>
<dbReference type="InterPro" id="IPR006015">
    <property type="entry name" value="Universal_stress_UspA"/>
</dbReference>
<name>A0A8T2VGR6_CERRI</name>
<keyword evidence="3" id="KW-1185">Reference proteome</keyword>
<dbReference type="InterPro" id="IPR006016">
    <property type="entry name" value="UspA"/>
</dbReference>